<dbReference type="PROSITE" id="PS00018">
    <property type="entry name" value="EF_HAND_1"/>
    <property type="match status" value="1"/>
</dbReference>
<gene>
    <name evidence="1" type="ORF">Pla144_15660</name>
</gene>
<comment type="caution">
    <text evidence="1">The sequence shown here is derived from an EMBL/GenBank/DDBJ whole genome shotgun (WGS) entry which is preliminary data.</text>
</comment>
<dbReference type="AlphaFoldDB" id="A0A5C6D032"/>
<accession>A0A5C6D032</accession>
<dbReference type="Proteomes" id="UP000318437">
    <property type="component" value="Unassembled WGS sequence"/>
</dbReference>
<evidence type="ECO:0000313" key="1">
    <source>
        <dbReference type="EMBL" id="TWU28279.1"/>
    </source>
</evidence>
<evidence type="ECO:0000313" key="2">
    <source>
        <dbReference type="Proteomes" id="UP000318437"/>
    </source>
</evidence>
<dbReference type="RefSeq" id="WP_146449563.1">
    <property type="nucleotide sequence ID" value="NZ_SJPS01000002.1"/>
</dbReference>
<organism evidence="1 2">
    <name type="scientific">Bythopirellula polymerisocia</name>
    <dbReference type="NCBI Taxonomy" id="2528003"/>
    <lineage>
        <taxon>Bacteria</taxon>
        <taxon>Pseudomonadati</taxon>
        <taxon>Planctomycetota</taxon>
        <taxon>Planctomycetia</taxon>
        <taxon>Pirellulales</taxon>
        <taxon>Lacipirellulaceae</taxon>
        <taxon>Bythopirellula</taxon>
    </lineage>
</organism>
<keyword evidence="2" id="KW-1185">Reference proteome</keyword>
<dbReference type="OrthoDB" id="257141at2"/>
<name>A0A5C6D032_9BACT</name>
<reference evidence="1 2" key="1">
    <citation type="submission" date="2019-02" db="EMBL/GenBank/DDBJ databases">
        <title>Deep-cultivation of Planctomycetes and their phenomic and genomic characterization uncovers novel biology.</title>
        <authorList>
            <person name="Wiegand S."/>
            <person name="Jogler M."/>
            <person name="Boedeker C."/>
            <person name="Pinto D."/>
            <person name="Vollmers J."/>
            <person name="Rivas-Marin E."/>
            <person name="Kohn T."/>
            <person name="Peeters S.H."/>
            <person name="Heuer A."/>
            <person name="Rast P."/>
            <person name="Oberbeckmann S."/>
            <person name="Bunk B."/>
            <person name="Jeske O."/>
            <person name="Meyerdierks A."/>
            <person name="Storesund J.E."/>
            <person name="Kallscheuer N."/>
            <person name="Luecker S."/>
            <person name="Lage O.M."/>
            <person name="Pohl T."/>
            <person name="Merkel B.J."/>
            <person name="Hornburger P."/>
            <person name="Mueller R.-W."/>
            <person name="Bruemmer F."/>
            <person name="Labrenz M."/>
            <person name="Spormann A.M."/>
            <person name="Op Den Camp H."/>
            <person name="Overmann J."/>
            <person name="Amann R."/>
            <person name="Jetten M.S.M."/>
            <person name="Mascher T."/>
            <person name="Medema M.H."/>
            <person name="Devos D.P."/>
            <person name="Kaster A.-K."/>
            <person name="Ovreas L."/>
            <person name="Rohde M."/>
            <person name="Galperin M.Y."/>
            <person name="Jogler C."/>
        </authorList>
    </citation>
    <scope>NUCLEOTIDE SEQUENCE [LARGE SCALE GENOMIC DNA]</scope>
    <source>
        <strain evidence="1 2">Pla144</strain>
    </source>
</reference>
<proteinExistence type="predicted"/>
<sequence>MVKFLCAALTTLALADFSRAQISIDGSLVGDESGYGTALSIQNTNTQYGNATNGDPRIASSGSEIDQVFAQVADGRLNVLITGNLESNFNKLNVFIDSNPGGMNQIEGTSLPTQVDPFCCSGSGALQRFNGLRFDNGFEADHFLTFSNGNHIFGAGIDIWTLSAYYADLTQGTEGNKSEIGFQRFAAGVEPGFGIGVPIDQLNNGCTGPADTTCSPLEHEFAEPVDLINDPTNSRNHRNFLNNIDILMAIDNSNTAGVNGGSGAATGNPQSVLTGIEFSLPLAVLGNPTSAIKLLAFIGNGAHNHVSNQFSGVGVLLGNLGSPGSVNLANIAGNQFVTIPISPADFDGDGDVDGRDFLLWQRGGSPAELGPADLALWQAQYASVGGAPPSATRVPEPYFISWVILGLWPIRLGPRRF</sequence>
<dbReference type="InterPro" id="IPR018247">
    <property type="entry name" value="EF_Hand_1_Ca_BS"/>
</dbReference>
<protein>
    <submittedName>
        <fullName evidence="1">Uncharacterized protein</fullName>
    </submittedName>
</protein>
<dbReference type="EMBL" id="SJPS01000002">
    <property type="protein sequence ID" value="TWU28279.1"/>
    <property type="molecule type" value="Genomic_DNA"/>
</dbReference>